<evidence type="ECO:0000313" key="1">
    <source>
        <dbReference type="EMBL" id="MFH5210551.1"/>
    </source>
</evidence>
<sequence length="810" mass="88762">MTDAGDPIAEAALLILREHAPLTSEDWAKLMVAQRLGSAEDMLELAENIDHPILGQLADGRNIAVDSFLEGKVFTHRLSGAEIAAGIIYVDGDLNPLVYLAEGDELPAIVIPGLDDGTFDERGLAESDRDFDVALLIEPSEISRFVDGDVVAVVVRGGDLYFERVSKKKLPVPDLRPALVELLGEDRLEVVELAIWQLMSDDATLFDEPTAPLSELIDAAGYTIDNGRIAVAGFDFEAARLRHFDDFIALTYEMEPAEASAVSAFGRLVTAYGADDKPSDADVPIDPLVFAPLHDSYVAEIARKVSEAAIGFVPGDFAAASEALIRRGGKNFAATARWFAGRAADREGRVLDAERYFEDALSWNRSFEPALLDLANIASVRGDAIRAISLLNRLGDGTVWPQYSMLQNFLPVARPGLSRNAPCWCGSGRKYKQCHLNKVETSLDDRAKWLYNKAGSFVDDSDTWGAAIQGLADERAEYWPDHPDPIGRALADGLVVDVVLFEEGGFDDFIERRGELLPADELLLAQQWQLVERSLHEVESVRPGEGFTLRDVRTGDRNDVTERVASKQLKVGEFICARVVPAGSVNQIFGGIEPIALSQREALLELLDSDFLDAEDLVHFLTARYAPPSLVTSDGETMIACEASFAIDDAATLRRSLDNRYGPSTDDHWRWLVGDSVHGTIRIVEGELVLDAMNERRFDELLKTVGTFKGCGDLIEQQRISAADRLADLLESPVPSAPMDPELSPILDDFVRDYEVKWLDTSIPALDGATPREAAADPTRRGDLIRLVNSFPTGGQGTMSVERLRAMLDI</sequence>
<gene>
    <name evidence="1" type="ORF">ACHIPZ_20425</name>
</gene>
<dbReference type="Gene3D" id="3.10.450.50">
    <property type="match status" value="1"/>
</dbReference>
<evidence type="ECO:0000313" key="2">
    <source>
        <dbReference type="Proteomes" id="UP001609175"/>
    </source>
</evidence>
<dbReference type="RefSeq" id="WP_395116364.1">
    <property type="nucleotide sequence ID" value="NZ_JBIMSO010000062.1"/>
</dbReference>
<dbReference type="Pfam" id="PF02810">
    <property type="entry name" value="SEC-C"/>
    <property type="match status" value="1"/>
</dbReference>
<dbReference type="Proteomes" id="UP001609175">
    <property type="component" value="Unassembled WGS sequence"/>
</dbReference>
<reference evidence="1 2" key="1">
    <citation type="submission" date="2024-10" db="EMBL/GenBank/DDBJ databases">
        <authorList>
            <person name="Riesco R."/>
        </authorList>
    </citation>
    <scope>NUCLEOTIDE SEQUENCE [LARGE SCALE GENOMIC DNA]</scope>
    <source>
        <strain evidence="1 2">NCIMB 15449</strain>
    </source>
</reference>
<accession>A0ABW7JRC6</accession>
<proteinExistence type="predicted"/>
<comment type="caution">
    <text evidence="1">The sequence shown here is derived from an EMBL/GenBank/DDBJ whole genome shotgun (WGS) entry which is preliminary data.</text>
</comment>
<dbReference type="InterPro" id="IPR004027">
    <property type="entry name" value="SEC_C_motif"/>
</dbReference>
<dbReference type="SUPFAM" id="SSF103642">
    <property type="entry name" value="Sec-C motif"/>
    <property type="match status" value="1"/>
</dbReference>
<protein>
    <submittedName>
        <fullName evidence="1">SEC-C metal-binding domain-containing protein</fullName>
    </submittedName>
</protein>
<name>A0ABW7JRC6_9NOCA</name>
<dbReference type="EMBL" id="JBIMSO010000062">
    <property type="protein sequence ID" value="MFH5210551.1"/>
    <property type="molecule type" value="Genomic_DNA"/>
</dbReference>
<organism evidence="1 2">
    <name type="scientific">Antrihabitans spumae</name>
    <dbReference type="NCBI Taxonomy" id="3373370"/>
    <lineage>
        <taxon>Bacteria</taxon>
        <taxon>Bacillati</taxon>
        <taxon>Actinomycetota</taxon>
        <taxon>Actinomycetes</taxon>
        <taxon>Mycobacteriales</taxon>
        <taxon>Nocardiaceae</taxon>
        <taxon>Antrihabitans</taxon>
    </lineage>
</organism>